<dbReference type="Proteomes" id="UP001212152">
    <property type="component" value="Unassembled WGS sequence"/>
</dbReference>
<sequence>MNFFGSKFGKGKSKKDGSLKPLWLSHPFVEATLVNGSLRKVVAAPRYVDINEWLAVNTFDFFNYTNLFYGAIAEFCTPQQCPVMCAGPSTEYTWTDGQRRTVKIPAPQYVDYVMTWIQNVLNDETVFPTKSGQEFPREFQTAIRSIFKQLFRIFAHIYHHHYDKLLHVSAEGHLNTLFAHFICFAREFDLVDRKEIAPMAEFIAELEQSQRI</sequence>
<evidence type="ECO:0000256" key="1">
    <source>
        <dbReference type="PIRSR" id="PIRSR605301-1"/>
    </source>
</evidence>
<accession>A0AAD5TGZ0</accession>
<dbReference type="SUPFAM" id="SSF101152">
    <property type="entry name" value="Mob1/phocein"/>
    <property type="match status" value="1"/>
</dbReference>
<keyword evidence="1" id="KW-0479">Metal-binding</keyword>
<protein>
    <submittedName>
        <fullName evidence="2">Maintenance of ploidy protein mob2</fullName>
    </submittedName>
</protein>
<dbReference type="Gene3D" id="1.20.140.30">
    <property type="entry name" value="MOB kinase activator"/>
    <property type="match status" value="1"/>
</dbReference>
<dbReference type="PANTHER" id="PTHR22599">
    <property type="entry name" value="MPS ONE BINDER KINASE ACTIVATOR-LIKE MOB"/>
    <property type="match status" value="1"/>
</dbReference>
<dbReference type="AlphaFoldDB" id="A0AAD5TGZ0"/>
<evidence type="ECO:0000313" key="2">
    <source>
        <dbReference type="EMBL" id="KAJ3176282.1"/>
    </source>
</evidence>
<name>A0AAD5TGZ0_9FUNG</name>
<proteinExistence type="predicted"/>
<dbReference type="Pfam" id="PF03637">
    <property type="entry name" value="Mob1_phocein"/>
    <property type="match status" value="1"/>
</dbReference>
<gene>
    <name evidence="2" type="primary">MOB2</name>
    <name evidence="2" type="ORF">HDU87_005324</name>
</gene>
<dbReference type="EMBL" id="JADGJQ010000042">
    <property type="protein sequence ID" value="KAJ3176282.1"/>
    <property type="molecule type" value="Genomic_DNA"/>
</dbReference>
<keyword evidence="1" id="KW-0862">Zinc</keyword>
<feature type="binding site" evidence="1">
    <location>
        <position position="76"/>
    </location>
    <ligand>
        <name>Zn(2+)</name>
        <dbReference type="ChEBI" id="CHEBI:29105"/>
    </ligand>
</feature>
<feature type="binding site" evidence="1">
    <location>
        <position position="161"/>
    </location>
    <ligand>
        <name>Zn(2+)</name>
        <dbReference type="ChEBI" id="CHEBI:29105"/>
    </ligand>
</feature>
<evidence type="ECO:0000313" key="3">
    <source>
        <dbReference type="Proteomes" id="UP001212152"/>
    </source>
</evidence>
<comment type="caution">
    <text evidence="2">The sequence shown here is derived from an EMBL/GenBank/DDBJ whole genome shotgun (WGS) entry which is preliminary data.</text>
</comment>
<keyword evidence="3" id="KW-1185">Reference proteome</keyword>
<dbReference type="SMART" id="SM01388">
    <property type="entry name" value="Mob1_phocein"/>
    <property type="match status" value="1"/>
</dbReference>
<organism evidence="2 3">
    <name type="scientific">Geranomyces variabilis</name>
    <dbReference type="NCBI Taxonomy" id="109894"/>
    <lineage>
        <taxon>Eukaryota</taxon>
        <taxon>Fungi</taxon>
        <taxon>Fungi incertae sedis</taxon>
        <taxon>Chytridiomycota</taxon>
        <taxon>Chytridiomycota incertae sedis</taxon>
        <taxon>Chytridiomycetes</taxon>
        <taxon>Spizellomycetales</taxon>
        <taxon>Powellomycetaceae</taxon>
        <taxon>Geranomyces</taxon>
    </lineage>
</organism>
<reference evidence="2" key="1">
    <citation type="submission" date="2020-05" db="EMBL/GenBank/DDBJ databases">
        <title>Phylogenomic resolution of chytrid fungi.</title>
        <authorList>
            <person name="Stajich J.E."/>
            <person name="Amses K."/>
            <person name="Simmons R."/>
            <person name="Seto K."/>
            <person name="Myers J."/>
            <person name="Bonds A."/>
            <person name="Quandt C.A."/>
            <person name="Barry K."/>
            <person name="Liu P."/>
            <person name="Grigoriev I."/>
            <person name="Longcore J.E."/>
            <person name="James T.Y."/>
        </authorList>
    </citation>
    <scope>NUCLEOTIDE SEQUENCE</scope>
    <source>
        <strain evidence="2">JEL0379</strain>
    </source>
</reference>
<dbReference type="InterPro" id="IPR005301">
    <property type="entry name" value="MOB_kinase_act_fam"/>
</dbReference>
<feature type="binding site" evidence="1">
    <location>
        <position position="81"/>
    </location>
    <ligand>
        <name>Zn(2+)</name>
        <dbReference type="ChEBI" id="CHEBI:29105"/>
    </ligand>
</feature>
<feature type="binding site" evidence="1">
    <location>
        <position position="156"/>
    </location>
    <ligand>
        <name>Zn(2+)</name>
        <dbReference type="ChEBI" id="CHEBI:29105"/>
    </ligand>
</feature>
<dbReference type="InterPro" id="IPR036703">
    <property type="entry name" value="MOB_kinase_act_sf"/>
</dbReference>